<reference evidence="1 2" key="1">
    <citation type="journal article" date="2024" name="BMC Biol.">
        <title>Comparative genomics of Ascetosporea gives new insight into the evolutionary basis for animal parasitism in Rhizaria.</title>
        <authorList>
            <person name="Hiltunen Thoren M."/>
            <person name="Onut-Brannstrom I."/>
            <person name="Alfjorden A."/>
            <person name="Peckova H."/>
            <person name="Swords F."/>
            <person name="Hooper C."/>
            <person name="Holzer A.S."/>
            <person name="Bass D."/>
            <person name="Burki F."/>
        </authorList>
    </citation>
    <scope>NUCLEOTIDE SEQUENCE [LARGE SCALE GENOMIC DNA]</scope>
    <source>
        <strain evidence="1">20-A016</strain>
    </source>
</reference>
<gene>
    <name evidence="1" type="ORF">MHBO_002195</name>
</gene>
<keyword evidence="2" id="KW-1185">Reference proteome</keyword>
<evidence type="ECO:0000313" key="2">
    <source>
        <dbReference type="Proteomes" id="UP001439008"/>
    </source>
</evidence>
<accession>A0ABV2ALN3</accession>
<proteinExistence type="predicted"/>
<dbReference type="EMBL" id="JBDODL010000723">
    <property type="protein sequence ID" value="MES1920532.1"/>
    <property type="molecule type" value="Genomic_DNA"/>
</dbReference>
<evidence type="ECO:0000313" key="1">
    <source>
        <dbReference type="EMBL" id="MES1920532.1"/>
    </source>
</evidence>
<comment type="caution">
    <text evidence="1">The sequence shown here is derived from an EMBL/GenBank/DDBJ whole genome shotgun (WGS) entry which is preliminary data.</text>
</comment>
<organism evidence="1 2">
    <name type="scientific">Bonamia ostreae</name>
    <dbReference type="NCBI Taxonomy" id="126728"/>
    <lineage>
        <taxon>Eukaryota</taxon>
        <taxon>Sar</taxon>
        <taxon>Rhizaria</taxon>
        <taxon>Endomyxa</taxon>
        <taxon>Ascetosporea</taxon>
        <taxon>Haplosporida</taxon>
        <taxon>Bonamia</taxon>
    </lineage>
</organism>
<dbReference type="Proteomes" id="UP001439008">
    <property type="component" value="Unassembled WGS sequence"/>
</dbReference>
<name>A0ABV2ALN3_9EUKA</name>
<sequence>MVDFMLSQKKADVLFETNVSIKSIINGEEKEETEKKLILTKSNIKFLSNDNATNTSVNLSDIVFISLSNKDDLQKDGEEICLKLIDKELVIKPSKAIPSLANYLYENIMEMMRD</sequence>
<protein>
    <submittedName>
        <fullName evidence="1">Uncharacterized protein</fullName>
    </submittedName>
</protein>